<organism evidence="2 3">
    <name type="scientific">Latilactobacillus graminis DSM 20719</name>
    <dbReference type="NCBI Taxonomy" id="1423752"/>
    <lineage>
        <taxon>Bacteria</taxon>
        <taxon>Bacillati</taxon>
        <taxon>Bacillota</taxon>
        <taxon>Bacilli</taxon>
        <taxon>Lactobacillales</taxon>
        <taxon>Lactobacillaceae</taxon>
        <taxon>Latilactobacillus</taxon>
    </lineage>
</organism>
<protein>
    <submittedName>
        <fullName evidence="2">Uncharacterized protein</fullName>
    </submittedName>
</protein>
<accession>A0AA89I1G4</accession>
<name>A0AA89I1G4_9LACO</name>
<gene>
    <name evidence="2" type="ORF">FC90_GL000303</name>
</gene>
<sequence length="63" mass="6922">MGLLAPTTTPARHPAVAERLQTPSSKPAVQDQVQNHKLKCTTWSLNTPTLQVQKRKEPEAGSF</sequence>
<feature type="region of interest" description="Disordered" evidence="1">
    <location>
        <begin position="1"/>
        <end position="29"/>
    </location>
</feature>
<proteinExistence type="predicted"/>
<reference evidence="2 3" key="1">
    <citation type="journal article" date="2015" name="Genome Announc.">
        <title>Expanding the biotechnology potential of lactobacilli through comparative genomics of 213 strains and associated genera.</title>
        <authorList>
            <person name="Sun Z."/>
            <person name="Harris H.M."/>
            <person name="McCann A."/>
            <person name="Guo C."/>
            <person name="Argimon S."/>
            <person name="Zhang W."/>
            <person name="Yang X."/>
            <person name="Jeffery I.B."/>
            <person name="Cooney J.C."/>
            <person name="Kagawa T.F."/>
            <person name="Liu W."/>
            <person name="Song Y."/>
            <person name="Salvetti E."/>
            <person name="Wrobel A."/>
            <person name="Rasinkangas P."/>
            <person name="Parkhill J."/>
            <person name="Rea M.C."/>
            <person name="O'Sullivan O."/>
            <person name="Ritari J."/>
            <person name="Douillard F.P."/>
            <person name="Paul Ross R."/>
            <person name="Yang R."/>
            <person name="Briner A.E."/>
            <person name="Felis G.E."/>
            <person name="de Vos W.M."/>
            <person name="Barrangou R."/>
            <person name="Klaenhammer T.R."/>
            <person name="Caufield P.W."/>
            <person name="Cui Y."/>
            <person name="Zhang H."/>
            <person name="O'Toole P.W."/>
        </authorList>
    </citation>
    <scope>NUCLEOTIDE SEQUENCE [LARGE SCALE GENOMIC DNA]</scope>
    <source>
        <strain evidence="2 3">DSM 20719</strain>
    </source>
</reference>
<dbReference type="EMBL" id="AYZB01000019">
    <property type="protein sequence ID" value="KRM23429.1"/>
    <property type="molecule type" value="Genomic_DNA"/>
</dbReference>
<dbReference type="AlphaFoldDB" id="A0AA89I1G4"/>
<evidence type="ECO:0000256" key="1">
    <source>
        <dbReference type="SAM" id="MobiDB-lite"/>
    </source>
</evidence>
<evidence type="ECO:0000313" key="2">
    <source>
        <dbReference type="EMBL" id="KRM23429.1"/>
    </source>
</evidence>
<evidence type="ECO:0000313" key="3">
    <source>
        <dbReference type="Proteomes" id="UP000050823"/>
    </source>
</evidence>
<comment type="caution">
    <text evidence="2">The sequence shown here is derived from an EMBL/GenBank/DDBJ whole genome shotgun (WGS) entry which is preliminary data.</text>
</comment>
<feature type="compositionally biased region" description="Polar residues" evidence="1">
    <location>
        <begin position="1"/>
        <end position="10"/>
    </location>
</feature>
<dbReference type="Proteomes" id="UP000050823">
    <property type="component" value="Unassembled WGS sequence"/>
</dbReference>